<dbReference type="Gene3D" id="3.90.70.10">
    <property type="entry name" value="Cysteine proteinases"/>
    <property type="match status" value="1"/>
</dbReference>
<dbReference type="GO" id="GO:0000289">
    <property type="term" value="P:nuclear-transcribed mRNA poly(A) tail shortening"/>
    <property type="evidence" value="ECO:0007669"/>
    <property type="project" value="TreeGrafter"/>
</dbReference>
<sequence length="407" mass="45366">MRLCSPDIALGLSDGSIQIVEPFTFDNVIQEPAICHSGALIDLDARKNLVVTCGLTTRKFGRLFPDVFASCFDTKTKKLIQPFTSSSGASFVRLHPKSPNHAVVLSASGALTFMDNKNPHNVSINQLVLHGTLVGMDISSSGHGIVVAEKSCLHHWYANPTYSDDDSRFKGLQVPTATLPVPDMKEDEPLSRIGLPYFQGTLLSDWSPNLLFEVGNPTPNWSTVHSSLIVQHSNRGSGNRGRSSSTSVPRFLSEKERLGLHDQDTSAFADLMKSDDSAVRGKVPKLWRQMHIHYSKFGVDDFDFKFYNSTKYAGLETLTENVHLNSLLQLYRWCQPIYNSILRLFARFNYLKITTIGELAIVLDMLTKAEGNHFRATNFVDTLKYLSGDKPVTELHDLLSTEISKEQ</sequence>
<feature type="domain" description="PAN2 UCH" evidence="1">
    <location>
        <begin position="313"/>
        <end position="388"/>
    </location>
</feature>
<evidence type="ECO:0000313" key="4">
    <source>
        <dbReference type="Proteomes" id="UP000037069"/>
    </source>
</evidence>
<dbReference type="PANTHER" id="PTHR15728:SF0">
    <property type="entry name" value="PAN2-PAN3 DEADENYLATION COMPLEX CATALYTIC SUBUNIT PAN2"/>
    <property type="match status" value="1"/>
</dbReference>
<dbReference type="InterPro" id="IPR036322">
    <property type="entry name" value="WD40_repeat_dom_sf"/>
</dbReference>
<dbReference type="GO" id="GO:0000932">
    <property type="term" value="C:P-body"/>
    <property type="evidence" value="ECO:0007669"/>
    <property type="project" value="TreeGrafter"/>
</dbReference>
<evidence type="ECO:0000259" key="2">
    <source>
        <dbReference type="Pfam" id="PF20770"/>
    </source>
</evidence>
<feature type="domain" description="PAN2-PAN3 deadenylation complex catalytic subunit PAN2 N-terminal" evidence="2">
    <location>
        <begin position="35"/>
        <end position="156"/>
    </location>
</feature>
<reference evidence="3 4" key="1">
    <citation type="journal article" date="2015" name="Nat. Commun.">
        <title>Lucilia cuprina genome unlocks parasitic fly biology to underpin future interventions.</title>
        <authorList>
            <person name="Anstead C.A."/>
            <person name="Korhonen P.K."/>
            <person name="Young N.D."/>
            <person name="Hall R.S."/>
            <person name="Jex A.R."/>
            <person name="Murali S.C."/>
            <person name="Hughes D.S."/>
            <person name="Lee S.F."/>
            <person name="Perry T."/>
            <person name="Stroehlein A.J."/>
            <person name="Ansell B.R."/>
            <person name="Breugelmans B."/>
            <person name="Hofmann A."/>
            <person name="Qu J."/>
            <person name="Dugan S."/>
            <person name="Lee S.L."/>
            <person name="Chao H."/>
            <person name="Dinh H."/>
            <person name="Han Y."/>
            <person name="Doddapaneni H.V."/>
            <person name="Worley K.C."/>
            <person name="Muzny D.M."/>
            <person name="Ioannidis P."/>
            <person name="Waterhouse R.M."/>
            <person name="Zdobnov E.M."/>
            <person name="James P.J."/>
            <person name="Bagnall N.H."/>
            <person name="Kotze A.C."/>
            <person name="Gibbs R.A."/>
            <person name="Richards S."/>
            <person name="Batterham P."/>
            <person name="Gasser R.B."/>
        </authorList>
    </citation>
    <scope>NUCLEOTIDE SEQUENCE [LARGE SCALE GENOMIC DNA]</scope>
    <source>
        <strain evidence="3 4">LS</strain>
        <tissue evidence="3">Full body</tissue>
    </source>
</reference>
<evidence type="ECO:0000313" key="3">
    <source>
        <dbReference type="EMBL" id="KNC25515.1"/>
    </source>
</evidence>
<keyword evidence="4" id="KW-1185">Reference proteome</keyword>
<dbReference type="InterPro" id="IPR048841">
    <property type="entry name" value="PAN2_N"/>
</dbReference>
<dbReference type="OMA" id="PHWTPHW"/>
<dbReference type="AlphaFoldDB" id="A0A0L0BZP4"/>
<dbReference type="OrthoDB" id="16516at2759"/>
<dbReference type="STRING" id="7375.A0A0L0BZP4"/>
<feature type="non-terminal residue" evidence="3">
    <location>
        <position position="407"/>
    </location>
</feature>
<dbReference type="InterPro" id="IPR015943">
    <property type="entry name" value="WD40/YVTN_repeat-like_dom_sf"/>
</dbReference>
<dbReference type="Gene3D" id="2.130.10.10">
    <property type="entry name" value="YVTN repeat-like/Quinoprotein amine dehydrogenase"/>
    <property type="match status" value="1"/>
</dbReference>
<dbReference type="EMBL" id="JRES01001105">
    <property type="protein sequence ID" value="KNC25515.1"/>
    <property type="molecule type" value="Genomic_DNA"/>
</dbReference>
<gene>
    <name evidence="3" type="ORF">FF38_05031</name>
</gene>
<comment type="caution">
    <text evidence="3">The sequence shown here is derived from an EMBL/GenBank/DDBJ whole genome shotgun (WGS) entry which is preliminary data.</text>
</comment>
<dbReference type="InterPro" id="IPR028881">
    <property type="entry name" value="PAN2_UCH_dom"/>
</dbReference>
<dbReference type="Proteomes" id="UP000037069">
    <property type="component" value="Unassembled WGS sequence"/>
</dbReference>
<dbReference type="GO" id="GO:0004535">
    <property type="term" value="F:poly(A)-specific ribonuclease activity"/>
    <property type="evidence" value="ECO:0007669"/>
    <property type="project" value="TreeGrafter"/>
</dbReference>
<dbReference type="SUPFAM" id="SSF50978">
    <property type="entry name" value="WD40 repeat-like"/>
    <property type="match status" value="1"/>
</dbReference>
<evidence type="ECO:0000259" key="1">
    <source>
        <dbReference type="Pfam" id="PF13423"/>
    </source>
</evidence>
<dbReference type="Pfam" id="PF20770">
    <property type="entry name" value="PAN2_N"/>
    <property type="match status" value="1"/>
</dbReference>
<protein>
    <submittedName>
        <fullName evidence="3">Uncharacterized protein</fullName>
    </submittedName>
</protein>
<proteinExistence type="predicted"/>
<dbReference type="GO" id="GO:0031251">
    <property type="term" value="C:PAN complex"/>
    <property type="evidence" value="ECO:0007669"/>
    <property type="project" value="TreeGrafter"/>
</dbReference>
<dbReference type="InterPro" id="IPR050785">
    <property type="entry name" value="PAN2-PAN3_catalytic_subunit"/>
</dbReference>
<dbReference type="PANTHER" id="PTHR15728">
    <property type="entry name" value="DEADENYLATION COMPLEX CATALYTIC SUBUNIT PAN2"/>
    <property type="match status" value="1"/>
</dbReference>
<name>A0A0L0BZP4_LUCCU</name>
<dbReference type="Pfam" id="PF13423">
    <property type="entry name" value="UCH_1"/>
    <property type="match status" value="1"/>
</dbReference>
<organism evidence="3 4">
    <name type="scientific">Lucilia cuprina</name>
    <name type="common">Green bottle fly</name>
    <name type="synonym">Australian sheep blowfly</name>
    <dbReference type="NCBI Taxonomy" id="7375"/>
    <lineage>
        <taxon>Eukaryota</taxon>
        <taxon>Metazoa</taxon>
        <taxon>Ecdysozoa</taxon>
        <taxon>Arthropoda</taxon>
        <taxon>Hexapoda</taxon>
        <taxon>Insecta</taxon>
        <taxon>Pterygota</taxon>
        <taxon>Neoptera</taxon>
        <taxon>Endopterygota</taxon>
        <taxon>Diptera</taxon>
        <taxon>Brachycera</taxon>
        <taxon>Muscomorpha</taxon>
        <taxon>Oestroidea</taxon>
        <taxon>Calliphoridae</taxon>
        <taxon>Luciliinae</taxon>
        <taxon>Lucilia</taxon>
    </lineage>
</organism>
<accession>A0A0L0BZP4</accession>